<protein>
    <recommendedName>
        <fullName evidence="2">Peptidase C14 caspase domain-containing protein</fullName>
    </recommendedName>
</protein>
<gene>
    <name evidence="3" type="ORF">A4E84_00295</name>
</gene>
<evidence type="ECO:0000259" key="2">
    <source>
        <dbReference type="Pfam" id="PF00656"/>
    </source>
</evidence>
<dbReference type="RefSeq" id="WP_062924604.1">
    <property type="nucleotide sequence ID" value="NZ_CP015098.1"/>
</dbReference>
<evidence type="ECO:0000313" key="3">
    <source>
        <dbReference type="EMBL" id="AMW08126.1"/>
    </source>
</evidence>
<dbReference type="EMBL" id="CP015098">
    <property type="protein sequence ID" value="AMW08126.1"/>
    <property type="molecule type" value="Genomic_DNA"/>
</dbReference>
<accession>A0A143BSE4</accession>
<proteinExistence type="predicted"/>
<keyword evidence="4" id="KW-1185">Reference proteome</keyword>
<dbReference type="InterPro" id="IPR029030">
    <property type="entry name" value="Caspase-like_dom_sf"/>
</dbReference>
<dbReference type="GO" id="GO:0006508">
    <property type="term" value="P:proteolysis"/>
    <property type="evidence" value="ECO:0007669"/>
    <property type="project" value="InterPro"/>
</dbReference>
<dbReference type="Proteomes" id="UP000076096">
    <property type="component" value="Chromosome"/>
</dbReference>
<dbReference type="Pfam" id="PF00656">
    <property type="entry name" value="Peptidase_C14"/>
    <property type="match status" value="1"/>
</dbReference>
<organism evidence="3 4">
    <name type="scientific">Streptomyces qaidamensis</name>
    <dbReference type="NCBI Taxonomy" id="1783515"/>
    <lineage>
        <taxon>Bacteria</taxon>
        <taxon>Bacillati</taxon>
        <taxon>Actinomycetota</taxon>
        <taxon>Actinomycetes</taxon>
        <taxon>Kitasatosporales</taxon>
        <taxon>Streptomycetaceae</taxon>
        <taxon>Streptomyces</taxon>
        <taxon>Streptomyces aurantiacus group</taxon>
    </lineage>
</organism>
<sequence>MESDDAAILIGVSQYRDPSLLDVPAARNSLHAMHRLLTTPELCGWSEDQVHVLEDSAGATDLALEVHRLAEETTGTLLIYFVGHGVVSKSGALCLAAGDTQLRYPDLTGLEFDKVRSALLDSPAQVKLVILDCCYSGRIIQGLAGAGDSQLVDSTDIHGVYTLTAADQVAHVPSRDETAATSFTQVLCDVVRSGIPGAPPALALTDIYPKLKSTLKARGLPEPNQRGTDTVVSYPFSRNVAYTGGTGFRLLPQAHVDHFLRTLAAQPHHDLTAESIEKLEDWPGVYLLHRESHEAPELLYVARNDRSIAVRLGQHLRKISGRCHIDAHDLSFSYLQLDDDLSVLAPERLVLQHLHAQGRSPQWNNSGFGNNDAGRMRDSHRRGGDHFDVLHPIDLSWPVRFDDPARKVTAHQMAGQLRAQLPYGFRIEPWETELDQVRLALPDGSLSADQAFRLLAAAMGDSWQISALIGQVLMYQEQGKEYPNAIRYYAGTRTITEMPEVCEAAGLPDDC</sequence>
<dbReference type="InterPro" id="IPR011600">
    <property type="entry name" value="Pept_C14_caspase"/>
</dbReference>
<name>A0A143BSE4_9ACTN</name>
<evidence type="ECO:0000313" key="4">
    <source>
        <dbReference type="Proteomes" id="UP000076096"/>
    </source>
</evidence>
<dbReference type="STRING" id="1783515.A4E84_00295"/>
<dbReference type="AlphaFoldDB" id="A0A143BSE4"/>
<dbReference type="Gene3D" id="3.40.50.1460">
    <property type="match status" value="1"/>
</dbReference>
<dbReference type="KEGG" id="stsi:A4E84_00295"/>
<dbReference type="NCBIfam" id="NF047832">
    <property type="entry name" value="caspase_w_EACC1"/>
    <property type="match status" value="1"/>
</dbReference>
<evidence type="ECO:0000256" key="1">
    <source>
        <dbReference type="SAM" id="MobiDB-lite"/>
    </source>
</evidence>
<reference evidence="4" key="1">
    <citation type="submission" date="2016-04" db="EMBL/GenBank/DDBJ databases">
        <authorList>
            <person name="Zhang B."/>
        </authorList>
    </citation>
    <scope>NUCLEOTIDE SEQUENCE [LARGE SCALE GENOMIC DNA]</scope>
    <source>
        <strain evidence="4">S10</strain>
    </source>
</reference>
<dbReference type="GO" id="GO:0004197">
    <property type="term" value="F:cysteine-type endopeptidase activity"/>
    <property type="evidence" value="ECO:0007669"/>
    <property type="project" value="InterPro"/>
</dbReference>
<feature type="domain" description="Peptidase C14 caspase" evidence="2">
    <location>
        <begin position="6"/>
        <end position="196"/>
    </location>
</feature>
<dbReference type="SUPFAM" id="SSF52129">
    <property type="entry name" value="Caspase-like"/>
    <property type="match status" value="1"/>
</dbReference>
<feature type="region of interest" description="Disordered" evidence="1">
    <location>
        <begin position="361"/>
        <end position="380"/>
    </location>
</feature>